<dbReference type="PRINTS" id="PR00922">
    <property type="entry name" value="DADACBPTASE3"/>
</dbReference>
<comment type="similarity">
    <text evidence="1">Belongs to the peptidase S13 family.</text>
</comment>
<evidence type="ECO:0000313" key="3">
    <source>
        <dbReference type="EMBL" id="VTP80528.1"/>
    </source>
</evidence>
<organism evidence="3 4">
    <name type="scientific">Leclercia adecarboxylata</name>
    <dbReference type="NCBI Taxonomy" id="83655"/>
    <lineage>
        <taxon>Bacteria</taxon>
        <taxon>Pseudomonadati</taxon>
        <taxon>Pseudomonadota</taxon>
        <taxon>Gammaproteobacteria</taxon>
        <taxon>Enterobacterales</taxon>
        <taxon>Enterobacteriaceae</taxon>
        <taxon>Leclercia</taxon>
    </lineage>
</organism>
<evidence type="ECO:0000313" key="4">
    <source>
        <dbReference type="Proteomes" id="UP000310719"/>
    </source>
</evidence>
<gene>
    <name evidence="3" type="primary">dacB_3</name>
    <name evidence="3" type="ORF">NCTC13032_06591</name>
</gene>
<accession>A0A4U9IQ68</accession>
<evidence type="ECO:0000256" key="1">
    <source>
        <dbReference type="ARBA" id="ARBA00006096"/>
    </source>
</evidence>
<evidence type="ECO:0000256" key="2">
    <source>
        <dbReference type="ARBA" id="ARBA00022801"/>
    </source>
</evidence>
<dbReference type="GO" id="GO:0006508">
    <property type="term" value="P:proteolysis"/>
    <property type="evidence" value="ECO:0007669"/>
    <property type="project" value="InterPro"/>
</dbReference>
<name>A0A4U9IQ68_9ENTR</name>
<protein>
    <submittedName>
        <fullName evidence="3">D-alanyl-D-alanine carboxypeptidase dacB</fullName>
        <ecNumber evidence="3">3.4.16.4</ecNumber>
    </submittedName>
</protein>
<dbReference type="EC" id="3.4.16.4" evidence="3"/>
<dbReference type="EMBL" id="LR590464">
    <property type="protein sequence ID" value="VTP80528.1"/>
    <property type="molecule type" value="Genomic_DNA"/>
</dbReference>
<proteinExistence type="inferred from homology"/>
<dbReference type="Pfam" id="PF02113">
    <property type="entry name" value="Peptidase_S13"/>
    <property type="match status" value="1"/>
</dbReference>
<dbReference type="Proteomes" id="UP000310719">
    <property type="component" value="Chromosome"/>
</dbReference>
<dbReference type="Gene3D" id="3.40.710.10">
    <property type="entry name" value="DD-peptidase/beta-lactamase superfamily"/>
    <property type="match status" value="1"/>
</dbReference>
<dbReference type="PANTHER" id="PTHR30023:SF0">
    <property type="entry name" value="PENICILLIN-SENSITIVE CARBOXYPEPTIDASE A"/>
    <property type="match status" value="1"/>
</dbReference>
<dbReference type="PANTHER" id="PTHR30023">
    <property type="entry name" value="D-ALANYL-D-ALANINE CARBOXYPEPTIDASE"/>
    <property type="match status" value="1"/>
</dbReference>
<dbReference type="InterPro" id="IPR012338">
    <property type="entry name" value="Beta-lactam/transpept-like"/>
</dbReference>
<keyword evidence="3" id="KW-0645">Protease</keyword>
<dbReference type="SUPFAM" id="SSF56601">
    <property type="entry name" value="beta-lactamase/transpeptidase-like"/>
    <property type="match status" value="1"/>
</dbReference>
<keyword evidence="3" id="KW-0121">Carboxypeptidase</keyword>
<dbReference type="AlphaFoldDB" id="A0A4U9IQ68"/>
<sequence>MPASAYQAPGVPVSDAVRQILRQQAGIDLGNTIAVDGSGLSRHNLISPATMMQVLQYIAQHDTELNFISMLPARRL</sequence>
<dbReference type="GO" id="GO:0000270">
    <property type="term" value="P:peptidoglycan metabolic process"/>
    <property type="evidence" value="ECO:0007669"/>
    <property type="project" value="TreeGrafter"/>
</dbReference>
<reference evidence="3 4" key="1">
    <citation type="submission" date="2019-05" db="EMBL/GenBank/DDBJ databases">
        <authorList>
            <consortium name="Pathogen Informatics"/>
        </authorList>
    </citation>
    <scope>NUCLEOTIDE SEQUENCE [LARGE SCALE GENOMIC DNA]</scope>
    <source>
        <strain evidence="3 4">NCTC13032</strain>
    </source>
</reference>
<dbReference type="GO" id="GO:0009002">
    <property type="term" value="F:serine-type D-Ala-D-Ala carboxypeptidase activity"/>
    <property type="evidence" value="ECO:0007669"/>
    <property type="project" value="UniProtKB-EC"/>
</dbReference>
<keyword evidence="2 3" id="KW-0378">Hydrolase</keyword>
<dbReference type="InterPro" id="IPR000667">
    <property type="entry name" value="Peptidase_S13"/>
</dbReference>